<feature type="domain" description="Beta-xylosidase C-terminal Concanavalin A-like" evidence="3">
    <location>
        <begin position="72"/>
        <end position="253"/>
    </location>
</feature>
<dbReference type="AlphaFoldDB" id="B3JLT9"/>
<dbReference type="SUPFAM" id="SSF49899">
    <property type="entry name" value="Concanavalin A-like lectins/glucanases"/>
    <property type="match status" value="1"/>
</dbReference>
<dbReference type="InterPro" id="IPR013320">
    <property type="entry name" value="ConA-like_dom_sf"/>
</dbReference>
<proteinExistence type="predicted"/>
<evidence type="ECO:0000256" key="2">
    <source>
        <dbReference type="ARBA" id="ARBA00023295"/>
    </source>
</evidence>
<evidence type="ECO:0000313" key="4">
    <source>
        <dbReference type="EMBL" id="EDV00092.1"/>
    </source>
</evidence>
<gene>
    <name evidence="4" type="ORF">BACCOP_02886</name>
</gene>
<dbReference type="Proteomes" id="UP000003146">
    <property type="component" value="Unassembled WGS sequence"/>
</dbReference>
<accession>B3JLT9</accession>
<dbReference type="PANTHER" id="PTHR42812">
    <property type="entry name" value="BETA-XYLOSIDASE"/>
    <property type="match status" value="1"/>
</dbReference>
<reference evidence="4 5" key="1">
    <citation type="submission" date="2008-04" db="EMBL/GenBank/DDBJ databases">
        <title>Draft genome sequence of Bacteroides coprocola (DSM 17136).</title>
        <authorList>
            <person name="Sudarsanam P."/>
            <person name="Ley R."/>
            <person name="Guruge J."/>
            <person name="Turnbaugh P.J."/>
            <person name="Mahowald M."/>
            <person name="Liep D."/>
            <person name="Gordon J."/>
        </authorList>
    </citation>
    <scope>NUCLEOTIDE SEQUENCE [LARGE SCALE GENOMIC DNA]</scope>
    <source>
        <strain evidence="4 5">DSM 17136</strain>
    </source>
</reference>
<keyword evidence="1" id="KW-0378">Hydrolase</keyword>
<dbReference type="HOGENOM" id="CLU_1056250_0_0_10"/>
<dbReference type="InterPro" id="IPR041542">
    <property type="entry name" value="GH43_C2"/>
</dbReference>
<sequence>MVDTPYGEWFFFHFQQYNPLGRVVHLQPMHWKNGWPVIGVDMDMNGIGEPVTVWTKPRTGKQSIITVPQTDDDFSSEKLSLQWQFNHNPENKAWSLTEQKGMLTFHALRASSFKQARNTLTQKTMGYKGTATTKMIYTELAEGQYCGLACIGKENYLIGIAKQNGKTFLYFEKDGIIKQKETISGEDIYLRLEADAKENNYQFLASQDGKSYKEIGTSFNMKFGNWKGVRIGLYCYNTQSADGKVAFDWFQYEHDGPSIQNKH</sequence>
<reference evidence="4 5" key="2">
    <citation type="submission" date="2008-04" db="EMBL/GenBank/DDBJ databases">
        <authorList>
            <person name="Fulton L."/>
            <person name="Clifton S."/>
            <person name="Fulton B."/>
            <person name="Xu J."/>
            <person name="Minx P."/>
            <person name="Pepin K.H."/>
            <person name="Johnson M."/>
            <person name="Thiruvilangam P."/>
            <person name="Bhonagiri V."/>
            <person name="Nash W.E."/>
            <person name="Mardis E.R."/>
            <person name="Wilson R.K."/>
        </authorList>
    </citation>
    <scope>NUCLEOTIDE SEQUENCE [LARGE SCALE GENOMIC DNA]</scope>
    <source>
        <strain evidence="4 5">DSM 17136</strain>
    </source>
</reference>
<evidence type="ECO:0000313" key="5">
    <source>
        <dbReference type="Proteomes" id="UP000003146"/>
    </source>
</evidence>
<dbReference type="SUPFAM" id="SSF75005">
    <property type="entry name" value="Arabinanase/levansucrase/invertase"/>
    <property type="match status" value="1"/>
</dbReference>
<dbReference type="Gene3D" id="2.60.120.200">
    <property type="match status" value="1"/>
</dbReference>
<keyword evidence="2" id="KW-0326">Glycosidase</keyword>
<evidence type="ECO:0000259" key="3">
    <source>
        <dbReference type="Pfam" id="PF17851"/>
    </source>
</evidence>
<dbReference type="GO" id="GO:0004553">
    <property type="term" value="F:hydrolase activity, hydrolyzing O-glycosyl compounds"/>
    <property type="evidence" value="ECO:0007669"/>
    <property type="project" value="UniProtKB-ARBA"/>
</dbReference>
<dbReference type="InterPro" id="IPR051795">
    <property type="entry name" value="Glycosyl_Hydrlase_43"/>
</dbReference>
<dbReference type="STRING" id="470145.BACCOP_02886"/>
<name>B3JLT9_9BACT</name>
<dbReference type="InterPro" id="IPR023296">
    <property type="entry name" value="Glyco_hydro_beta-prop_sf"/>
</dbReference>
<protein>
    <recommendedName>
        <fullName evidence="3">Beta-xylosidase C-terminal Concanavalin A-like domain-containing protein</fullName>
    </recommendedName>
</protein>
<dbReference type="PANTHER" id="PTHR42812:SF12">
    <property type="entry name" value="BETA-XYLOSIDASE-RELATED"/>
    <property type="match status" value="1"/>
</dbReference>
<dbReference type="Pfam" id="PF17851">
    <property type="entry name" value="GH43_C2"/>
    <property type="match status" value="1"/>
</dbReference>
<dbReference type="eggNOG" id="COG3507">
    <property type="taxonomic scope" value="Bacteria"/>
</dbReference>
<comment type="caution">
    <text evidence="4">The sequence shown here is derived from an EMBL/GenBank/DDBJ whole genome shotgun (WGS) entry which is preliminary data.</text>
</comment>
<evidence type="ECO:0000256" key="1">
    <source>
        <dbReference type="ARBA" id="ARBA00022801"/>
    </source>
</evidence>
<dbReference type="EMBL" id="ABIY02000101">
    <property type="protein sequence ID" value="EDV00092.1"/>
    <property type="molecule type" value="Genomic_DNA"/>
</dbReference>
<dbReference type="Gene3D" id="2.115.10.20">
    <property type="entry name" value="Glycosyl hydrolase domain, family 43"/>
    <property type="match status" value="1"/>
</dbReference>
<organism evidence="4 5">
    <name type="scientific">Phocaeicola coprocola DSM 17136</name>
    <dbReference type="NCBI Taxonomy" id="470145"/>
    <lineage>
        <taxon>Bacteria</taxon>
        <taxon>Pseudomonadati</taxon>
        <taxon>Bacteroidota</taxon>
        <taxon>Bacteroidia</taxon>
        <taxon>Bacteroidales</taxon>
        <taxon>Bacteroidaceae</taxon>
        <taxon>Phocaeicola</taxon>
    </lineage>
</organism>
<dbReference type="GO" id="GO:0005975">
    <property type="term" value="P:carbohydrate metabolic process"/>
    <property type="evidence" value="ECO:0007669"/>
    <property type="project" value="UniProtKB-ARBA"/>
</dbReference>